<name>A0A9P2G6W5_CLOBO</name>
<dbReference type="InterPro" id="IPR037056">
    <property type="entry name" value="RNase_H1_N_sf"/>
</dbReference>
<dbReference type="GO" id="GO:0004523">
    <property type="term" value="F:RNA-DNA hybrid ribonuclease activity"/>
    <property type="evidence" value="ECO:0007669"/>
    <property type="project" value="UniProtKB-EC"/>
</dbReference>
<evidence type="ECO:0000313" key="14">
    <source>
        <dbReference type="Proteomes" id="UP000006160"/>
    </source>
</evidence>
<comment type="cofactor">
    <cofactor evidence="2">
        <name>Mg(2+)</name>
        <dbReference type="ChEBI" id="CHEBI:18420"/>
    </cofactor>
</comment>
<evidence type="ECO:0000256" key="4">
    <source>
        <dbReference type="ARBA" id="ARBA00005300"/>
    </source>
</evidence>
<dbReference type="Pfam" id="PF01693">
    <property type="entry name" value="Cauli_VI"/>
    <property type="match status" value="1"/>
</dbReference>
<dbReference type="PANTHER" id="PTHR10642">
    <property type="entry name" value="RIBONUCLEASE H1"/>
    <property type="match status" value="1"/>
</dbReference>
<dbReference type="InterPro" id="IPR011320">
    <property type="entry name" value="RNase_H1_N"/>
</dbReference>
<dbReference type="InterPro" id="IPR009027">
    <property type="entry name" value="Ribosomal_bL9/RNase_H1_N"/>
</dbReference>
<dbReference type="SUPFAM" id="SSF53098">
    <property type="entry name" value="Ribonuclease H-like"/>
    <property type="match status" value="1"/>
</dbReference>
<keyword evidence="7" id="KW-0540">Nuclease</keyword>
<dbReference type="InterPro" id="IPR036397">
    <property type="entry name" value="RNaseH_sf"/>
</dbReference>
<evidence type="ECO:0000256" key="2">
    <source>
        <dbReference type="ARBA" id="ARBA00001946"/>
    </source>
</evidence>
<evidence type="ECO:0000256" key="5">
    <source>
        <dbReference type="ARBA" id="ARBA00012180"/>
    </source>
</evidence>
<dbReference type="GO" id="GO:0043137">
    <property type="term" value="P:DNA replication, removal of RNA primer"/>
    <property type="evidence" value="ECO:0007669"/>
    <property type="project" value="TreeGrafter"/>
</dbReference>
<comment type="similarity">
    <text evidence="4">Belongs to the RNase H family.</text>
</comment>
<reference evidence="13 14" key="1">
    <citation type="submission" date="2009-10" db="EMBL/GenBank/DDBJ databases">
        <authorList>
            <person name="Shrivastava S."/>
            <person name="Brinkac L.B."/>
            <person name="Brown J.L."/>
            <person name="Bruce D.B."/>
            <person name="Detter C."/>
            <person name="Green L.D."/>
            <person name="Munk C.A."/>
            <person name="Rogers Y.C."/>
            <person name="Tapia R."/>
            <person name="Saunders E.S."/>
            <person name="Sims D.R."/>
            <person name="Smith L.A."/>
            <person name="Smith T.J."/>
            <person name="Sutton G."/>
            <person name="Brettin T."/>
        </authorList>
    </citation>
    <scope>NUCLEOTIDE SEQUENCE [LARGE SCALE GENOMIC DNA]</scope>
    <source>
        <strain evidence="14">D str. 1873</strain>
    </source>
</reference>
<dbReference type="InterPro" id="IPR050092">
    <property type="entry name" value="RNase_H"/>
</dbReference>
<accession>A0A9P2G6W5</accession>
<keyword evidence="8" id="KW-0479">Metal-binding</keyword>
<feature type="domain" description="RNase H type-1" evidence="12">
    <location>
        <begin position="66"/>
        <end position="203"/>
    </location>
</feature>
<keyword evidence="11" id="KW-0460">Magnesium</keyword>
<dbReference type="Gene3D" id="6.10.250.2650">
    <property type="match status" value="1"/>
</dbReference>
<gene>
    <name evidence="13" type="ORF">CLG_B0695</name>
</gene>
<keyword evidence="10" id="KW-0378">Hydrolase</keyword>
<dbReference type="EMBL" id="ACSJ01000007">
    <property type="protein sequence ID" value="EES91077.1"/>
    <property type="molecule type" value="Genomic_DNA"/>
</dbReference>
<sequence length="480" mass="55892">MAQKFYAVKNGIQPGVYTTWDECKKNVHGFSGAIYKSFTTKEEAERFIENPNEILDDHLPDSLYGVKSKAIAYVDGSYEERKKQYSYGAVIFYNGNEEHFCEKFSDQDMISMRNVAGEIEGAKRAIKFCIDNNIKALDIYYDYEGIEKWCNGIWKAKKSGTIAYKEYYDKAIDKVSINFIKVKGHSGNKYNDLADLLAKSALGIGDQVNCISNKVNGIVANNVKHSDFVGIIDLLKEDFGDLKCFEKDIPYGKEYTLTIFNNEKKQRLIVSSYIDKNKVYINGEKEELFNRLTSYIVELLEIEDIPNFLNTVHDLQIDKDVVESEFNSYFPNSYNLIPDELNNYLHQAVYNLHITGNIYVADFLVEPAIRPLEGILKIALQENNIPIRKKQDNYDSFFVFKKNKDRYILRDKYVREDHSENILNYLSECYTYFNKNRHTLLHWDNPKNELDTTRILTTVQEAHTIIKDTIKLIDKYYKLR</sequence>
<keyword evidence="9" id="KW-0255">Endonuclease</keyword>
<evidence type="ECO:0000259" key="12">
    <source>
        <dbReference type="PROSITE" id="PS50879"/>
    </source>
</evidence>
<dbReference type="Gene3D" id="3.40.970.10">
    <property type="entry name" value="Ribonuclease H1, N-terminal domain"/>
    <property type="match status" value="1"/>
</dbReference>
<dbReference type="CDD" id="cd09277">
    <property type="entry name" value="RNase_HI_bacteria_like"/>
    <property type="match status" value="1"/>
</dbReference>
<evidence type="ECO:0000256" key="3">
    <source>
        <dbReference type="ARBA" id="ARBA00004065"/>
    </source>
</evidence>
<dbReference type="InterPro" id="IPR012337">
    <property type="entry name" value="RNaseH-like_sf"/>
</dbReference>
<dbReference type="AlphaFoldDB" id="A0A9P2G6W5"/>
<protein>
    <recommendedName>
        <fullName evidence="6">Ribonuclease H</fullName>
        <ecNumber evidence="5">3.1.26.4</ecNumber>
    </recommendedName>
</protein>
<dbReference type="PANTHER" id="PTHR10642:SF26">
    <property type="entry name" value="RIBONUCLEASE H1"/>
    <property type="match status" value="1"/>
</dbReference>
<evidence type="ECO:0000256" key="6">
    <source>
        <dbReference type="ARBA" id="ARBA00017721"/>
    </source>
</evidence>
<dbReference type="RefSeq" id="WP_003375611.1">
    <property type="nucleotide sequence ID" value="NZ_ACSJ01000007.1"/>
</dbReference>
<evidence type="ECO:0000256" key="11">
    <source>
        <dbReference type="ARBA" id="ARBA00022842"/>
    </source>
</evidence>
<dbReference type="PROSITE" id="PS50879">
    <property type="entry name" value="RNASE_H_1"/>
    <property type="match status" value="1"/>
</dbReference>
<evidence type="ECO:0000256" key="7">
    <source>
        <dbReference type="ARBA" id="ARBA00022722"/>
    </source>
</evidence>
<comment type="function">
    <text evidence="3">Endonuclease that specifically degrades the RNA of RNA-DNA hybrids.</text>
</comment>
<evidence type="ECO:0000256" key="9">
    <source>
        <dbReference type="ARBA" id="ARBA00022759"/>
    </source>
</evidence>
<evidence type="ECO:0000256" key="10">
    <source>
        <dbReference type="ARBA" id="ARBA00022801"/>
    </source>
</evidence>
<dbReference type="FunFam" id="3.40.970.10:FF:000002">
    <property type="entry name" value="Ribonuclease H"/>
    <property type="match status" value="1"/>
</dbReference>
<dbReference type="SUPFAM" id="SSF55658">
    <property type="entry name" value="L9 N-domain-like"/>
    <property type="match status" value="1"/>
</dbReference>
<comment type="catalytic activity">
    <reaction evidence="1">
        <text>Endonucleolytic cleavage to 5'-phosphomonoester.</text>
        <dbReference type="EC" id="3.1.26.4"/>
    </reaction>
</comment>
<dbReference type="Proteomes" id="UP000006160">
    <property type="component" value="Unassembled WGS sequence"/>
</dbReference>
<dbReference type="InterPro" id="IPR043994">
    <property type="entry name" value="RnlA/LsoA-toxin_DBD"/>
</dbReference>
<proteinExistence type="inferred from homology"/>
<dbReference type="EC" id="3.1.26.4" evidence="5"/>
<dbReference type="GO" id="GO:0046872">
    <property type="term" value="F:metal ion binding"/>
    <property type="evidence" value="ECO:0007669"/>
    <property type="project" value="UniProtKB-KW"/>
</dbReference>
<dbReference type="InterPro" id="IPR002156">
    <property type="entry name" value="RNaseH_domain"/>
</dbReference>
<evidence type="ECO:0000313" key="13">
    <source>
        <dbReference type="EMBL" id="EES91077.1"/>
    </source>
</evidence>
<evidence type="ECO:0000256" key="1">
    <source>
        <dbReference type="ARBA" id="ARBA00000077"/>
    </source>
</evidence>
<dbReference type="Pfam" id="PF19034">
    <property type="entry name" value="RnlA-toxin_DBD"/>
    <property type="match status" value="1"/>
</dbReference>
<dbReference type="Gene3D" id="3.30.420.10">
    <property type="entry name" value="Ribonuclease H-like superfamily/Ribonuclease H"/>
    <property type="match status" value="1"/>
</dbReference>
<dbReference type="GO" id="GO:0003676">
    <property type="term" value="F:nucleic acid binding"/>
    <property type="evidence" value="ECO:0007669"/>
    <property type="project" value="InterPro"/>
</dbReference>
<comment type="caution">
    <text evidence="13">The sequence shown here is derived from an EMBL/GenBank/DDBJ whole genome shotgun (WGS) entry which is preliminary data.</text>
</comment>
<organism evidence="13 14">
    <name type="scientific">Clostridium botulinum D str. 1873</name>
    <dbReference type="NCBI Taxonomy" id="592027"/>
    <lineage>
        <taxon>Bacteria</taxon>
        <taxon>Bacillati</taxon>
        <taxon>Bacillota</taxon>
        <taxon>Clostridia</taxon>
        <taxon>Eubacteriales</taxon>
        <taxon>Clostridiaceae</taxon>
        <taxon>Clostridium</taxon>
    </lineage>
</organism>
<evidence type="ECO:0000256" key="8">
    <source>
        <dbReference type="ARBA" id="ARBA00022723"/>
    </source>
</evidence>
<dbReference type="Pfam" id="PF00075">
    <property type="entry name" value="RNase_H"/>
    <property type="match status" value="1"/>
</dbReference>